<proteinExistence type="predicted"/>
<sequence>MTLDALPFDAWPLGAQAGIYGFAGGLLVLLLAHLAVTSRRLAKEARQSALSPRSVPSIFAAPNLPGTRLKDTASLEGRYSALTRMNRPLRKTGARGEEKRRQQSVPRYHPVPSYRT</sequence>
<evidence type="ECO:0000256" key="2">
    <source>
        <dbReference type="SAM" id="Phobius"/>
    </source>
</evidence>
<dbReference type="RefSeq" id="WP_045442514.1">
    <property type="nucleotide sequence ID" value="NZ_BBIO01000002.1"/>
</dbReference>
<evidence type="ECO:0000256" key="1">
    <source>
        <dbReference type="SAM" id="MobiDB-lite"/>
    </source>
</evidence>
<organism evidence="3 4">
    <name type="scientific">Tepidicaulis marinus</name>
    <dbReference type="NCBI Taxonomy" id="1333998"/>
    <lineage>
        <taxon>Bacteria</taxon>
        <taxon>Pseudomonadati</taxon>
        <taxon>Pseudomonadota</taxon>
        <taxon>Alphaproteobacteria</taxon>
        <taxon>Hyphomicrobiales</taxon>
        <taxon>Parvibaculaceae</taxon>
        <taxon>Tepidicaulis</taxon>
    </lineage>
</organism>
<accession>A0A081B7E8</accession>
<feature type="region of interest" description="Disordered" evidence="1">
    <location>
        <begin position="84"/>
        <end position="116"/>
    </location>
</feature>
<keyword evidence="4" id="KW-1185">Reference proteome</keyword>
<dbReference type="EMBL" id="BBIO01000002">
    <property type="protein sequence ID" value="GAK43966.1"/>
    <property type="molecule type" value="Genomic_DNA"/>
</dbReference>
<gene>
    <name evidence="3" type="ORF">M2A_0465</name>
</gene>
<dbReference type="STRING" id="1333998.M2A_0465"/>
<protein>
    <submittedName>
        <fullName evidence="3">Conserved protein</fullName>
    </submittedName>
</protein>
<reference evidence="3 4" key="1">
    <citation type="submission" date="2014-07" db="EMBL/GenBank/DDBJ databases">
        <title>Tepidicaulis marinum gen. nov., sp. nov., a novel marine bacterium denitrifying nitrate to nitrous oxide strictly under microaerobic conditions.</title>
        <authorList>
            <person name="Takeuchi M."/>
            <person name="Yamagishi T."/>
            <person name="Kamagata Y."/>
            <person name="Oshima K."/>
            <person name="Hattori M."/>
            <person name="Katayama T."/>
            <person name="Hanada S."/>
            <person name="Tamaki H."/>
            <person name="Marumo K."/>
            <person name="Maeda H."/>
            <person name="Nedachi M."/>
            <person name="Iwasaki W."/>
            <person name="Suwa Y."/>
            <person name="Sakata S."/>
        </authorList>
    </citation>
    <scope>NUCLEOTIDE SEQUENCE [LARGE SCALE GENOMIC DNA]</scope>
    <source>
        <strain evidence="3 4">MA2</strain>
    </source>
</reference>
<name>A0A081B7E8_9HYPH</name>
<evidence type="ECO:0000313" key="4">
    <source>
        <dbReference type="Proteomes" id="UP000028702"/>
    </source>
</evidence>
<evidence type="ECO:0000313" key="3">
    <source>
        <dbReference type="EMBL" id="GAK43966.1"/>
    </source>
</evidence>
<comment type="caution">
    <text evidence="3">The sequence shown here is derived from an EMBL/GenBank/DDBJ whole genome shotgun (WGS) entry which is preliminary data.</text>
</comment>
<dbReference type="Proteomes" id="UP000028702">
    <property type="component" value="Unassembled WGS sequence"/>
</dbReference>
<keyword evidence="2" id="KW-0812">Transmembrane</keyword>
<keyword evidence="2" id="KW-0472">Membrane</keyword>
<dbReference type="AlphaFoldDB" id="A0A081B7E8"/>
<feature type="transmembrane region" description="Helical" evidence="2">
    <location>
        <begin position="17"/>
        <end position="36"/>
    </location>
</feature>
<keyword evidence="2" id="KW-1133">Transmembrane helix</keyword>